<evidence type="ECO:0000256" key="2">
    <source>
        <dbReference type="SAM" id="MobiDB-lite"/>
    </source>
</evidence>
<gene>
    <name evidence="3" type="ORF">UBRO2_00233</name>
</gene>
<feature type="compositionally biased region" description="Basic and acidic residues" evidence="2">
    <location>
        <begin position="264"/>
        <end position="278"/>
    </location>
</feature>
<sequence length="722" mass="79505">MDESSRRSVSRPATPAAGPANSEKAAQEEDDYDERDAHRYEAADDYYSTPFSSLLKRPVDMSQSPNYETQVAAPVVKDLLEGYQHTTYAPMPRGAGYSSGGYILSPPPRHAFSGNSLDKGKANLDATTLLTRTDPKAILASTHDLSLLSDNSKSMHEEPIDRSRDLWIERNHRYEQEEAARREDLIDTRYRSAQEGPSRYSPPHQPLQDPRYGQSLPSNGQLSSNARPAASPRLQLPLNPSAAEEDAAAMRGDPATTALKRRRIADGLDRDDRRRDESGNGGRSPPFRRGDGPPQRFLDESHAYADDLRSPHNAPYQNRPNGRLSPLDRPAHSPASAGGPLPPTQESHRPSVLSACSYDDGHDHGPSMPGLARRRGDAAQAKASRLHINTGSESAFEAAALVKSSSGIAKSAPPQKLSFGFDSRDHPMPQDQAPRESVLRPNNHSMQVSQPLGHPRNEQQRLVSGSRPHESSEPFRRDEREDVLGLREGRMPDMPHTANPLARQGPSTRFPGGHIPQTATLPSPAYHTTQFARGHPAGRHAYNPPLTARLPDHLRSPPSSKAHFLSLFSDFYDSLYDSRTLKATLEDQIKRSNTLLQTLQSSRRVLEETVERRVREERVLWEGRVRGLEARVRELEAKSGTADYDDDLPQSRNAAAGAGEGATSKQPAHTFKSAMNADGKDDSSADSREHSRSASSAQGESKKQQQLSSSKDDEEGDQLQDD</sequence>
<feature type="region of interest" description="Disordered" evidence="2">
    <location>
        <begin position="406"/>
        <end position="481"/>
    </location>
</feature>
<feature type="coiled-coil region" evidence="1">
    <location>
        <begin position="582"/>
        <end position="638"/>
    </location>
</feature>
<proteinExistence type="predicted"/>
<feature type="compositionally biased region" description="Basic and acidic residues" evidence="2">
    <location>
        <begin position="297"/>
        <end position="310"/>
    </location>
</feature>
<feature type="compositionally biased region" description="Basic and acidic residues" evidence="2">
    <location>
        <begin position="467"/>
        <end position="481"/>
    </location>
</feature>
<evidence type="ECO:0000313" key="3">
    <source>
        <dbReference type="EMBL" id="SYW74823.1"/>
    </source>
</evidence>
<feature type="compositionally biased region" description="Basic and acidic residues" evidence="2">
    <location>
        <begin position="422"/>
        <end position="438"/>
    </location>
</feature>
<feature type="region of interest" description="Disordered" evidence="2">
    <location>
        <begin position="192"/>
        <end position="384"/>
    </location>
</feature>
<evidence type="ECO:0000256" key="1">
    <source>
        <dbReference type="SAM" id="Coils"/>
    </source>
</evidence>
<keyword evidence="4" id="KW-1185">Reference proteome</keyword>
<reference evidence="3" key="1">
    <citation type="submission" date="2018-08" db="EMBL/GenBank/DDBJ databases">
        <authorList>
            <person name="Guldener U."/>
        </authorList>
    </citation>
    <scope>NUCLEOTIDE SEQUENCE</scope>
    <source>
        <strain evidence="3">UB2</strain>
    </source>
</reference>
<organism evidence="3 4">
    <name type="scientific">Ustilago bromivora</name>
    <dbReference type="NCBI Taxonomy" id="307758"/>
    <lineage>
        <taxon>Eukaryota</taxon>
        <taxon>Fungi</taxon>
        <taxon>Dikarya</taxon>
        <taxon>Basidiomycota</taxon>
        <taxon>Ustilaginomycotina</taxon>
        <taxon>Ustilaginomycetes</taxon>
        <taxon>Ustilaginales</taxon>
        <taxon>Ustilaginaceae</taxon>
        <taxon>Ustilago</taxon>
    </lineage>
</organism>
<accession>A0A8H8QGJ6</accession>
<evidence type="ECO:0000313" key="4">
    <source>
        <dbReference type="Proteomes" id="UP000658997"/>
    </source>
</evidence>
<feature type="region of interest" description="Disordered" evidence="2">
    <location>
        <begin position="641"/>
        <end position="722"/>
    </location>
</feature>
<feature type="compositionally biased region" description="Polar residues" evidence="2">
    <location>
        <begin position="440"/>
        <end position="450"/>
    </location>
</feature>
<feature type="region of interest" description="Disordered" evidence="2">
    <location>
        <begin position="1"/>
        <end position="44"/>
    </location>
</feature>
<name>A0A8H8QGJ6_9BASI</name>
<comment type="caution">
    <text evidence="3">The sequence shown here is derived from an EMBL/GenBank/DDBJ whole genome shotgun (WGS) entry which is preliminary data.</text>
</comment>
<dbReference type="Proteomes" id="UP000658997">
    <property type="component" value="Unassembled WGS sequence"/>
</dbReference>
<dbReference type="EMBL" id="ULHB01000002">
    <property type="protein sequence ID" value="SYW74823.1"/>
    <property type="molecule type" value="Genomic_DNA"/>
</dbReference>
<feature type="compositionally biased region" description="Acidic residues" evidence="2">
    <location>
        <begin position="712"/>
        <end position="722"/>
    </location>
</feature>
<feature type="compositionally biased region" description="Basic and acidic residues" evidence="2">
    <location>
        <begin position="678"/>
        <end position="692"/>
    </location>
</feature>
<protein>
    <submittedName>
        <fullName evidence="3">Uncharacterized protein</fullName>
    </submittedName>
</protein>
<keyword evidence="1" id="KW-0175">Coiled coil</keyword>
<feature type="compositionally biased region" description="Polar residues" evidence="2">
    <location>
        <begin position="215"/>
        <end position="226"/>
    </location>
</feature>
<dbReference type="AlphaFoldDB" id="A0A8H8QGJ6"/>